<sequence length="367" mass="40761">MSLQKQITLLVSGLLISMSLIMLLFSVSGANKNFSVQRLARIESAVVDSSVKPDEVSELGMTLAKARMSFSSSLIFVWVIVIVVGTFITYKLVGRSLGSLVSLQKTMSRLDTENIGKKIDIDQKQPKEVQALSMSYNEMTARLDESFIKQKNFVNNAAHELKTPLAVIITYTQLLQMNLESDEESNKMTEAILSSCDKLSITLEQLLVLANDNLLQLADTISTDYLINEAFADVSLQAIDRKIHLKNKSQKDSQFKGNKSMLSVALKNLVENAVKYGDEDSTVTVTNISTKKDITFEVENSGQAIKEEEIERIFEPFYRGQSINNQIIGNGLGLALVKKIIENHSGKVSCSTQGKEVTFRFSIPIQE</sequence>
<dbReference type="InterPro" id="IPR004358">
    <property type="entry name" value="Sig_transdc_His_kin-like_C"/>
</dbReference>
<comment type="caution">
    <text evidence="13">The sequence shown here is derived from an EMBL/GenBank/DDBJ whole genome shotgun (WGS) entry which is preliminary data.</text>
</comment>
<protein>
    <recommendedName>
        <fullName evidence="3">histidine kinase</fullName>
        <ecNumber evidence="3">2.7.13.3</ecNumber>
    </recommendedName>
</protein>
<keyword evidence="8 11" id="KW-1133">Transmembrane helix</keyword>
<dbReference type="GO" id="GO:0000155">
    <property type="term" value="F:phosphorelay sensor kinase activity"/>
    <property type="evidence" value="ECO:0007669"/>
    <property type="project" value="InterPro"/>
</dbReference>
<evidence type="ECO:0000259" key="12">
    <source>
        <dbReference type="PROSITE" id="PS50109"/>
    </source>
</evidence>
<dbReference type="PANTHER" id="PTHR45436:SF5">
    <property type="entry name" value="SENSOR HISTIDINE KINASE TRCS"/>
    <property type="match status" value="1"/>
</dbReference>
<dbReference type="GO" id="GO:0005886">
    <property type="term" value="C:plasma membrane"/>
    <property type="evidence" value="ECO:0007669"/>
    <property type="project" value="TreeGrafter"/>
</dbReference>
<dbReference type="Gene3D" id="1.10.287.130">
    <property type="match status" value="1"/>
</dbReference>
<dbReference type="EMBL" id="MIJZ01000001">
    <property type="protein sequence ID" value="OEG14278.1"/>
    <property type="molecule type" value="Genomic_DNA"/>
</dbReference>
<dbReference type="PANTHER" id="PTHR45436">
    <property type="entry name" value="SENSOR HISTIDINE KINASE YKOH"/>
    <property type="match status" value="1"/>
</dbReference>
<evidence type="ECO:0000256" key="3">
    <source>
        <dbReference type="ARBA" id="ARBA00012438"/>
    </source>
</evidence>
<keyword evidence="4" id="KW-0597">Phosphoprotein</keyword>
<dbReference type="SUPFAM" id="SSF55874">
    <property type="entry name" value="ATPase domain of HSP90 chaperone/DNA topoisomerase II/histidine kinase"/>
    <property type="match status" value="1"/>
</dbReference>
<dbReference type="OrthoDB" id="9813151at2"/>
<dbReference type="STRING" id="903984.BCR21_04615"/>
<dbReference type="InterPro" id="IPR003594">
    <property type="entry name" value="HATPase_dom"/>
</dbReference>
<dbReference type="PROSITE" id="PS50109">
    <property type="entry name" value="HIS_KIN"/>
    <property type="match status" value="1"/>
</dbReference>
<dbReference type="PRINTS" id="PR00344">
    <property type="entry name" value="BCTRLSENSOR"/>
</dbReference>
<comment type="subcellular location">
    <subcellularLocation>
        <location evidence="2">Membrane</location>
    </subcellularLocation>
</comment>
<feature type="transmembrane region" description="Helical" evidence="11">
    <location>
        <begin position="70"/>
        <end position="90"/>
    </location>
</feature>
<dbReference type="InterPro" id="IPR050428">
    <property type="entry name" value="TCS_sensor_his_kinase"/>
</dbReference>
<dbReference type="Proteomes" id="UP000094068">
    <property type="component" value="Unassembled WGS sequence"/>
</dbReference>
<dbReference type="RefSeq" id="WP_069645318.1">
    <property type="nucleotide sequence ID" value="NZ_MIJZ01000001.1"/>
</dbReference>
<dbReference type="InterPro" id="IPR005467">
    <property type="entry name" value="His_kinase_dom"/>
</dbReference>
<organism evidence="13 14">
    <name type="scientific">Enterococcus ureasiticus</name>
    <dbReference type="NCBI Taxonomy" id="903984"/>
    <lineage>
        <taxon>Bacteria</taxon>
        <taxon>Bacillati</taxon>
        <taxon>Bacillota</taxon>
        <taxon>Bacilli</taxon>
        <taxon>Lactobacillales</taxon>
        <taxon>Enterococcaceae</taxon>
        <taxon>Enterococcus</taxon>
    </lineage>
</organism>
<gene>
    <name evidence="13" type="ORF">BCR21_04615</name>
</gene>
<evidence type="ECO:0000256" key="1">
    <source>
        <dbReference type="ARBA" id="ARBA00000085"/>
    </source>
</evidence>
<keyword evidence="9" id="KW-0902">Two-component regulatory system</keyword>
<evidence type="ECO:0000256" key="6">
    <source>
        <dbReference type="ARBA" id="ARBA00022692"/>
    </source>
</evidence>
<name>A0A1E5GNJ0_9ENTE</name>
<keyword evidence="14" id="KW-1185">Reference proteome</keyword>
<reference evidence="14" key="1">
    <citation type="submission" date="2016-09" db="EMBL/GenBank/DDBJ databases">
        <authorList>
            <person name="Gulvik C.A."/>
        </authorList>
    </citation>
    <scope>NUCLEOTIDE SEQUENCE [LARGE SCALE GENOMIC DNA]</scope>
    <source>
        <strain evidence="14">DSM 23328</strain>
    </source>
</reference>
<evidence type="ECO:0000313" key="13">
    <source>
        <dbReference type="EMBL" id="OEG14278.1"/>
    </source>
</evidence>
<dbReference type="Pfam" id="PF00512">
    <property type="entry name" value="HisKA"/>
    <property type="match status" value="1"/>
</dbReference>
<evidence type="ECO:0000256" key="7">
    <source>
        <dbReference type="ARBA" id="ARBA00022777"/>
    </source>
</evidence>
<keyword evidence="5" id="KW-0808">Transferase</keyword>
<dbReference type="Gene3D" id="3.30.565.10">
    <property type="entry name" value="Histidine kinase-like ATPase, C-terminal domain"/>
    <property type="match status" value="1"/>
</dbReference>
<comment type="catalytic activity">
    <reaction evidence="1">
        <text>ATP + protein L-histidine = ADP + protein N-phospho-L-histidine.</text>
        <dbReference type="EC" id="2.7.13.3"/>
    </reaction>
</comment>
<feature type="domain" description="Histidine kinase" evidence="12">
    <location>
        <begin position="156"/>
        <end position="367"/>
    </location>
</feature>
<evidence type="ECO:0000256" key="4">
    <source>
        <dbReference type="ARBA" id="ARBA00022553"/>
    </source>
</evidence>
<keyword evidence="6 11" id="KW-0812">Transmembrane</keyword>
<keyword evidence="7" id="KW-0418">Kinase</keyword>
<dbReference type="Gene3D" id="6.10.340.10">
    <property type="match status" value="1"/>
</dbReference>
<proteinExistence type="predicted"/>
<evidence type="ECO:0000256" key="8">
    <source>
        <dbReference type="ARBA" id="ARBA00022989"/>
    </source>
</evidence>
<accession>A0A1E5GNJ0</accession>
<dbReference type="AlphaFoldDB" id="A0A1E5GNJ0"/>
<evidence type="ECO:0000313" key="14">
    <source>
        <dbReference type="Proteomes" id="UP000094068"/>
    </source>
</evidence>
<dbReference type="Pfam" id="PF02518">
    <property type="entry name" value="HATPase_c"/>
    <property type="match status" value="1"/>
</dbReference>
<dbReference type="SMART" id="SM00388">
    <property type="entry name" value="HisKA"/>
    <property type="match status" value="1"/>
</dbReference>
<evidence type="ECO:0000256" key="10">
    <source>
        <dbReference type="ARBA" id="ARBA00023136"/>
    </source>
</evidence>
<evidence type="ECO:0000256" key="9">
    <source>
        <dbReference type="ARBA" id="ARBA00023012"/>
    </source>
</evidence>
<feature type="transmembrane region" description="Helical" evidence="11">
    <location>
        <begin position="7"/>
        <end position="27"/>
    </location>
</feature>
<dbReference type="InterPro" id="IPR036890">
    <property type="entry name" value="HATPase_C_sf"/>
</dbReference>
<evidence type="ECO:0000256" key="5">
    <source>
        <dbReference type="ARBA" id="ARBA00022679"/>
    </source>
</evidence>
<dbReference type="SUPFAM" id="SSF47384">
    <property type="entry name" value="Homodimeric domain of signal transducing histidine kinase"/>
    <property type="match status" value="1"/>
</dbReference>
<keyword evidence="10 11" id="KW-0472">Membrane</keyword>
<evidence type="ECO:0000256" key="11">
    <source>
        <dbReference type="SAM" id="Phobius"/>
    </source>
</evidence>
<evidence type="ECO:0000256" key="2">
    <source>
        <dbReference type="ARBA" id="ARBA00004370"/>
    </source>
</evidence>
<dbReference type="CDD" id="cd00075">
    <property type="entry name" value="HATPase"/>
    <property type="match status" value="1"/>
</dbReference>
<dbReference type="CDD" id="cd00082">
    <property type="entry name" value="HisKA"/>
    <property type="match status" value="1"/>
</dbReference>
<dbReference type="InterPro" id="IPR036097">
    <property type="entry name" value="HisK_dim/P_sf"/>
</dbReference>
<dbReference type="SMART" id="SM00387">
    <property type="entry name" value="HATPase_c"/>
    <property type="match status" value="1"/>
</dbReference>
<dbReference type="InterPro" id="IPR003661">
    <property type="entry name" value="HisK_dim/P_dom"/>
</dbReference>
<dbReference type="EC" id="2.7.13.3" evidence="3"/>